<dbReference type="EMBL" id="FNVU01000010">
    <property type="protein sequence ID" value="SEG77348.1"/>
    <property type="molecule type" value="Genomic_DNA"/>
</dbReference>
<evidence type="ECO:0000256" key="1">
    <source>
        <dbReference type="SAM" id="MobiDB-lite"/>
    </source>
</evidence>
<gene>
    <name evidence="2" type="ORF">SAMN05216223_110211</name>
</gene>
<name>A0A1H6CX28_9ACTN</name>
<evidence type="ECO:0000313" key="3">
    <source>
        <dbReference type="Proteomes" id="UP000236754"/>
    </source>
</evidence>
<proteinExistence type="predicted"/>
<organism evidence="2 3">
    <name type="scientific">Actinacidiphila yanglinensis</name>
    <dbReference type="NCBI Taxonomy" id="310779"/>
    <lineage>
        <taxon>Bacteria</taxon>
        <taxon>Bacillati</taxon>
        <taxon>Actinomycetota</taxon>
        <taxon>Actinomycetes</taxon>
        <taxon>Kitasatosporales</taxon>
        <taxon>Streptomycetaceae</taxon>
        <taxon>Actinacidiphila</taxon>
    </lineage>
</organism>
<feature type="region of interest" description="Disordered" evidence="1">
    <location>
        <begin position="42"/>
        <end position="86"/>
    </location>
</feature>
<protein>
    <submittedName>
        <fullName evidence="2">Uncharacterized protein</fullName>
    </submittedName>
</protein>
<reference evidence="2 3" key="1">
    <citation type="submission" date="2016-10" db="EMBL/GenBank/DDBJ databases">
        <authorList>
            <person name="de Groot N.N."/>
        </authorList>
    </citation>
    <scope>NUCLEOTIDE SEQUENCE [LARGE SCALE GENOMIC DNA]</scope>
    <source>
        <strain evidence="2 3">CGMCC 4.2023</strain>
    </source>
</reference>
<dbReference type="AlphaFoldDB" id="A0A1H6CX28"/>
<keyword evidence="3" id="KW-1185">Reference proteome</keyword>
<sequence length="86" mass="8773">MTDASERAEFGEGGDPACWLDRVCEQCGAFRETAAPECARCGARFPGAGPSRVPGPPPLPKERTPAAADEAPPPSGPEPDGPQGGL</sequence>
<dbReference type="Proteomes" id="UP000236754">
    <property type="component" value="Unassembled WGS sequence"/>
</dbReference>
<evidence type="ECO:0000313" key="2">
    <source>
        <dbReference type="EMBL" id="SEG77348.1"/>
    </source>
</evidence>
<accession>A0A1H6CX28</accession>
<feature type="compositionally biased region" description="Pro residues" evidence="1">
    <location>
        <begin position="71"/>
        <end position="80"/>
    </location>
</feature>